<sequence length="39" mass="4635">MIEPFNPPTLKQQNPNQIVKLTPPRMLYQERFIKAIILL</sequence>
<organism evidence="1 2">
    <name type="scientific">Helicobacter pylori ELS37</name>
    <dbReference type="NCBI Taxonomy" id="1055527"/>
    <lineage>
        <taxon>Bacteria</taxon>
        <taxon>Pseudomonadati</taxon>
        <taxon>Campylobacterota</taxon>
        <taxon>Epsilonproteobacteria</taxon>
        <taxon>Campylobacterales</taxon>
        <taxon>Helicobacteraceae</taxon>
        <taxon>Helicobacter</taxon>
    </lineage>
</organism>
<evidence type="ECO:0000313" key="1">
    <source>
        <dbReference type="EMBL" id="AFF19951.1"/>
    </source>
</evidence>
<evidence type="ECO:0008006" key="3">
    <source>
        <dbReference type="Google" id="ProtNLM"/>
    </source>
</evidence>
<evidence type="ECO:0000313" key="2">
    <source>
        <dbReference type="Proteomes" id="UP000007885"/>
    </source>
</evidence>
<gene>
    <name evidence="1" type="ORF">HPELS_01940</name>
</gene>
<proteinExistence type="predicted"/>
<dbReference type="AlphaFoldDB" id="A0ABC7ZEL7"/>
<reference evidence="1 2" key="1">
    <citation type="submission" date="2011-07" db="EMBL/GenBank/DDBJ databases">
        <authorList>
            <person name="Bertoli M.T."/>
            <person name="Kersulyte D."/>
            <person name="Pascasio M.A."/>
            <person name="Berg D.E."/>
        </authorList>
    </citation>
    <scope>NUCLEOTIDE SEQUENCE [LARGE SCALE GENOMIC DNA]</scope>
    <source>
        <strain evidence="1 2">ELS37</strain>
    </source>
</reference>
<protein>
    <recommendedName>
        <fullName evidence="3">Cell division protein</fullName>
    </recommendedName>
</protein>
<name>A0ABC7ZEL7_HELPX</name>
<dbReference type="Proteomes" id="UP000007885">
    <property type="component" value="Chromosome"/>
</dbReference>
<accession>A0ABC7ZEL7</accession>
<dbReference type="EMBL" id="CP002953">
    <property type="protein sequence ID" value="AFF19951.1"/>
    <property type="molecule type" value="Genomic_DNA"/>
</dbReference>
<dbReference type="KEGG" id="hpe:HPELS_01940"/>